<protein>
    <submittedName>
        <fullName evidence="8">RagB/SusD family nutrient uptake outer membrane protein</fullName>
    </submittedName>
</protein>
<dbReference type="SUPFAM" id="SSF48452">
    <property type="entry name" value="TPR-like"/>
    <property type="match status" value="1"/>
</dbReference>
<evidence type="ECO:0000256" key="4">
    <source>
        <dbReference type="ARBA" id="ARBA00023136"/>
    </source>
</evidence>
<dbReference type="Gene3D" id="1.25.40.390">
    <property type="match status" value="1"/>
</dbReference>
<accession>A0ABP8FDB5</accession>
<name>A0ABP8FDB5_9BACT</name>
<sequence>MNIMKKSIQLLSALLVLCGLGACNKYLDIIPDNIATIDYAFRLRSTAERYLFTCYSYLPALGAFETNPANAAGDEFWLVPTSGSNAWKIARGNQNKASSYMNYWQGNNGGKDLYQAIRECNIFLDNVEIVPDMQEDEKARWTAEAKFLKAYFHFWLFRMYGPIALIKENIPVDAGADKVYPVRSPVDTCVNYMVQLLDEALPDLPDKIENEVSELGRVTKAIDLSLKAQILVTAASPLFNGNPDYTGYKDPEGNLLFSAAADPGKWERAAAACKAAVEYCEAQGYHLYRFDPAFFQHTISDTTRIKMNIRNAICEKWNPEVIWGNTNSLAGSIQAQATPRGLDPTKTANGGTQGNIAPPLKIAEMFYSNHGVPITEDKTWSYADRFKLRKVTAEYKYNLEEGYTTASLNFDREPRYYADLGFDGSIWYGQGRFDDDDNLFFVSSKKGQPATAQNQGSYSVTGYWPKKLVNFNNVIGDGSTYTIQTYPWPMMRLADLYLLYAEAQNEVNGPGQEVYRYVDSIRARAGLESVVSSWQNYSRNPTKYTTKDGMREIIHRERLIEMAFEGSRYWDLLRWKEATAELNKPITGWDLDQEDAAAYYRERVLFNQSFSTRNYLWPLPESELLSNKRMNQNPGW</sequence>
<reference evidence="9" key="1">
    <citation type="journal article" date="2019" name="Int. J. Syst. Evol. Microbiol.">
        <title>The Global Catalogue of Microorganisms (GCM) 10K type strain sequencing project: providing services to taxonomists for standard genome sequencing and annotation.</title>
        <authorList>
            <consortium name="The Broad Institute Genomics Platform"/>
            <consortium name="The Broad Institute Genome Sequencing Center for Infectious Disease"/>
            <person name="Wu L."/>
            <person name="Ma J."/>
        </authorList>
    </citation>
    <scope>NUCLEOTIDE SEQUENCE [LARGE SCALE GENOMIC DNA]</scope>
    <source>
        <strain evidence="9">JCM 17664</strain>
    </source>
</reference>
<comment type="subcellular location">
    <subcellularLocation>
        <location evidence="1">Cell outer membrane</location>
    </subcellularLocation>
</comment>
<evidence type="ECO:0000313" key="9">
    <source>
        <dbReference type="Proteomes" id="UP001501207"/>
    </source>
</evidence>
<evidence type="ECO:0000259" key="6">
    <source>
        <dbReference type="Pfam" id="PF07980"/>
    </source>
</evidence>
<evidence type="ECO:0000259" key="7">
    <source>
        <dbReference type="Pfam" id="PF14322"/>
    </source>
</evidence>
<organism evidence="8 9">
    <name type="scientific">Compostibacter hankyongensis</name>
    <dbReference type="NCBI Taxonomy" id="1007089"/>
    <lineage>
        <taxon>Bacteria</taxon>
        <taxon>Pseudomonadati</taxon>
        <taxon>Bacteroidota</taxon>
        <taxon>Chitinophagia</taxon>
        <taxon>Chitinophagales</taxon>
        <taxon>Chitinophagaceae</taxon>
        <taxon>Compostibacter</taxon>
    </lineage>
</organism>
<gene>
    <name evidence="8" type="ORF">GCM10023143_01580</name>
</gene>
<keyword evidence="4" id="KW-0472">Membrane</keyword>
<dbReference type="InterPro" id="IPR012944">
    <property type="entry name" value="SusD_RagB_dom"/>
</dbReference>
<dbReference type="InterPro" id="IPR011990">
    <property type="entry name" value="TPR-like_helical_dom_sf"/>
</dbReference>
<comment type="caution">
    <text evidence="8">The sequence shown here is derived from an EMBL/GenBank/DDBJ whole genome shotgun (WGS) entry which is preliminary data.</text>
</comment>
<evidence type="ECO:0000313" key="8">
    <source>
        <dbReference type="EMBL" id="GAA4300544.1"/>
    </source>
</evidence>
<comment type="similarity">
    <text evidence="2">Belongs to the SusD family.</text>
</comment>
<dbReference type="Pfam" id="PF14322">
    <property type="entry name" value="SusD-like_3"/>
    <property type="match status" value="1"/>
</dbReference>
<dbReference type="PROSITE" id="PS51257">
    <property type="entry name" value="PROKAR_LIPOPROTEIN"/>
    <property type="match status" value="1"/>
</dbReference>
<dbReference type="EMBL" id="BAABFN010000001">
    <property type="protein sequence ID" value="GAA4300544.1"/>
    <property type="molecule type" value="Genomic_DNA"/>
</dbReference>
<keyword evidence="3" id="KW-0732">Signal</keyword>
<keyword evidence="9" id="KW-1185">Reference proteome</keyword>
<dbReference type="Pfam" id="PF07980">
    <property type="entry name" value="SusD_RagB"/>
    <property type="match status" value="1"/>
</dbReference>
<dbReference type="Proteomes" id="UP001501207">
    <property type="component" value="Unassembled WGS sequence"/>
</dbReference>
<feature type="domain" description="RagB/SusD" evidence="6">
    <location>
        <begin position="319"/>
        <end position="636"/>
    </location>
</feature>
<proteinExistence type="inferred from homology"/>
<feature type="domain" description="SusD-like N-terminal" evidence="7">
    <location>
        <begin position="68"/>
        <end position="212"/>
    </location>
</feature>
<evidence type="ECO:0000256" key="3">
    <source>
        <dbReference type="ARBA" id="ARBA00022729"/>
    </source>
</evidence>
<evidence type="ECO:0000256" key="2">
    <source>
        <dbReference type="ARBA" id="ARBA00006275"/>
    </source>
</evidence>
<evidence type="ECO:0000256" key="5">
    <source>
        <dbReference type="ARBA" id="ARBA00023237"/>
    </source>
</evidence>
<evidence type="ECO:0000256" key="1">
    <source>
        <dbReference type="ARBA" id="ARBA00004442"/>
    </source>
</evidence>
<dbReference type="InterPro" id="IPR033985">
    <property type="entry name" value="SusD-like_N"/>
</dbReference>
<keyword evidence="5" id="KW-0998">Cell outer membrane</keyword>